<protein>
    <submittedName>
        <fullName evidence="1">Uncharacterized protein</fullName>
    </submittedName>
</protein>
<evidence type="ECO:0000313" key="2">
    <source>
        <dbReference type="Proteomes" id="UP000008063"/>
    </source>
</evidence>
<proteinExistence type="predicted"/>
<dbReference type="HOGENOM" id="CLU_977155_0_0_1"/>
<accession>F8QBJ9</accession>
<dbReference type="InParanoid" id="F8QBJ9"/>
<dbReference type="Proteomes" id="UP000008063">
    <property type="component" value="Unassembled WGS sequence"/>
</dbReference>
<sequence length="285" mass="31461">MQDSRKIFKVLLSYQDAKIVLTCLESSQDQNMQLKRRLQDLLSLDAGPPIQLQGPDGDRPLPQHRCPRNGVALVAGSRWKIGRNIARTSTASLDAIISTMATAHFNSISLSPARWINDIKAFISCGTWQGSGFNHLEDAVLLCSCLISHEVGVSFMMMVSKNNLAVKTHSLLSAAGPYQNLKGLARCPTERAFYQHNSLTQWSWPCGLGPMTSSATVAINYPGDSSASPPVVYQQTLCSSRGNHSLIIFLIRDPGTDDKICDKHPEHYYESNDEDMYPANHQKQG</sequence>
<gene>
    <name evidence="1" type="ORF">SERLA73DRAFT_155813</name>
</gene>
<evidence type="ECO:0000313" key="1">
    <source>
        <dbReference type="EMBL" id="EGN94585.1"/>
    </source>
</evidence>
<reference evidence="2" key="1">
    <citation type="journal article" date="2011" name="Science">
        <title>The plant cell wall-decomposing machinery underlies the functional diversity of forest fungi.</title>
        <authorList>
            <person name="Eastwood D.C."/>
            <person name="Floudas D."/>
            <person name="Binder M."/>
            <person name="Majcherczyk A."/>
            <person name="Schneider P."/>
            <person name="Aerts A."/>
            <person name="Asiegbu F.O."/>
            <person name="Baker S.E."/>
            <person name="Barry K."/>
            <person name="Bendiksby M."/>
            <person name="Blumentritt M."/>
            <person name="Coutinho P.M."/>
            <person name="Cullen D."/>
            <person name="de Vries R.P."/>
            <person name="Gathman A."/>
            <person name="Goodell B."/>
            <person name="Henrissat B."/>
            <person name="Ihrmark K."/>
            <person name="Kauserud H."/>
            <person name="Kohler A."/>
            <person name="LaButti K."/>
            <person name="Lapidus A."/>
            <person name="Lavin J.L."/>
            <person name="Lee Y.-H."/>
            <person name="Lindquist E."/>
            <person name="Lilly W."/>
            <person name="Lucas S."/>
            <person name="Morin E."/>
            <person name="Murat C."/>
            <person name="Oguiza J.A."/>
            <person name="Park J."/>
            <person name="Pisabarro A.G."/>
            <person name="Riley R."/>
            <person name="Rosling A."/>
            <person name="Salamov A."/>
            <person name="Schmidt O."/>
            <person name="Schmutz J."/>
            <person name="Skrede I."/>
            <person name="Stenlid J."/>
            <person name="Wiebenga A."/>
            <person name="Xie X."/>
            <person name="Kuees U."/>
            <person name="Hibbett D.S."/>
            <person name="Hoffmeister D."/>
            <person name="Hoegberg N."/>
            <person name="Martin F."/>
            <person name="Grigoriev I.V."/>
            <person name="Watkinson S.C."/>
        </authorList>
    </citation>
    <scope>NUCLEOTIDE SEQUENCE [LARGE SCALE GENOMIC DNA]</scope>
    <source>
        <strain evidence="2">strain S7.3</strain>
    </source>
</reference>
<dbReference type="AlphaFoldDB" id="F8QBJ9"/>
<dbReference type="EMBL" id="GL945488">
    <property type="protein sequence ID" value="EGN94585.1"/>
    <property type="molecule type" value="Genomic_DNA"/>
</dbReference>
<name>F8QBJ9_SERL3</name>
<keyword evidence="2" id="KW-1185">Reference proteome</keyword>
<organism evidence="2">
    <name type="scientific">Serpula lacrymans var. lacrymans (strain S7.3)</name>
    <name type="common">Dry rot fungus</name>
    <dbReference type="NCBI Taxonomy" id="936435"/>
    <lineage>
        <taxon>Eukaryota</taxon>
        <taxon>Fungi</taxon>
        <taxon>Dikarya</taxon>
        <taxon>Basidiomycota</taxon>
        <taxon>Agaricomycotina</taxon>
        <taxon>Agaricomycetes</taxon>
        <taxon>Agaricomycetidae</taxon>
        <taxon>Boletales</taxon>
        <taxon>Coniophorineae</taxon>
        <taxon>Serpulaceae</taxon>
        <taxon>Serpula</taxon>
    </lineage>
</organism>